<dbReference type="GO" id="GO:0007031">
    <property type="term" value="P:peroxisome organization"/>
    <property type="evidence" value="ECO:0007669"/>
    <property type="project" value="UniProtKB-KW"/>
</dbReference>
<keyword evidence="2" id="KW-0962">Peroxisome biogenesis</keyword>
<dbReference type="AlphaFoldDB" id="A0A6B2L998"/>
<keyword evidence="2" id="KW-0576">Peroxisome</keyword>
<dbReference type="PANTHER" id="PTHR13299">
    <property type="entry name" value="PEROXISOMAL MEMBRANE PROTEIN PEX16"/>
    <property type="match status" value="1"/>
</dbReference>
<evidence type="ECO:0000256" key="1">
    <source>
        <dbReference type="ARBA" id="ARBA00009505"/>
    </source>
</evidence>
<comment type="similarity">
    <text evidence="1 2">Belongs to the peroxin-16 family.</text>
</comment>
<sequence>MERYEQIYINNYKMFSLLERAAWASTFLLLDRFDENELKSTLMNSVIDNVVTYHDYLWQKYSHLSKKFHLNIEEKTKLELEKTAFFPEANMKISLILSFIYNSELLLEILTDTFHSQLQGMVILTIELLKVLLRLRLLWINGGGIVARDKIPSRDKNLDKKENENEVDQLEEMNNQHYADGRKKRPNLLLLLRSLKKSKEMITERDINHSTAPDFYIILGELLWIFKPLIYLYQLHKHGKDSWTPWLMALLVELCRMGCIHKKKLNLIEKKEVNQRNIAVLLFVLRSPFYETLTNSALTNYMGNKLNVQGLSALMNMVTKLINIYRKRYFNIAGSK</sequence>
<keyword evidence="3" id="KW-0175">Coiled coil</keyword>
<dbReference type="GO" id="GO:0005778">
    <property type="term" value="C:peroxisomal membrane"/>
    <property type="evidence" value="ECO:0007669"/>
    <property type="project" value="UniProtKB-SubCell"/>
</dbReference>
<evidence type="ECO:0000256" key="2">
    <source>
        <dbReference type="RuleBase" id="RU365003"/>
    </source>
</evidence>
<comment type="subcellular location">
    <subcellularLocation>
        <location evidence="2">Peroxisome membrane</location>
    </subcellularLocation>
</comment>
<dbReference type="EMBL" id="GIBP01004587">
    <property type="protein sequence ID" value="NDV33556.1"/>
    <property type="molecule type" value="Transcribed_RNA"/>
</dbReference>
<dbReference type="Pfam" id="PF08610">
    <property type="entry name" value="Pex16"/>
    <property type="match status" value="1"/>
</dbReference>
<dbReference type="InterPro" id="IPR013919">
    <property type="entry name" value="Pex16"/>
</dbReference>
<accession>A0A6B2L998</accession>
<name>A0A6B2L998_9EUKA</name>
<dbReference type="PANTHER" id="PTHR13299:SF0">
    <property type="entry name" value="PEROXISOMAL MEMBRANE PROTEIN PEX16"/>
    <property type="match status" value="1"/>
</dbReference>
<proteinExistence type="inferred from homology"/>
<evidence type="ECO:0000256" key="3">
    <source>
        <dbReference type="SAM" id="Coils"/>
    </source>
</evidence>
<protein>
    <recommendedName>
        <fullName evidence="2">Peroxisomal membrane protein PEX16</fullName>
    </recommendedName>
</protein>
<feature type="coiled-coil region" evidence="3">
    <location>
        <begin position="153"/>
        <end position="180"/>
    </location>
</feature>
<evidence type="ECO:0000313" key="4">
    <source>
        <dbReference type="EMBL" id="NDV33556.1"/>
    </source>
</evidence>
<organism evidence="4">
    <name type="scientific">Arcella intermedia</name>
    <dbReference type="NCBI Taxonomy" id="1963864"/>
    <lineage>
        <taxon>Eukaryota</taxon>
        <taxon>Amoebozoa</taxon>
        <taxon>Tubulinea</taxon>
        <taxon>Elardia</taxon>
        <taxon>Arcellinida</taxon>
        <taxon>Sphaerothecina</taxon>
        <taxon>Arcellidae</taxon>
        <taxon>Arcella</taxon>
    </lineage>
</organism>
<reference evidence="4" key="1">
    <citation type="journal article" date="2020" name="J. Eukaryot. Microbiol.">
        <title>De novo Sequencing, Assembly and Annotation of the Transcriptome for the Free-Living Testate Amoeba Arcella intermedia.</title>
        <authorList>
            <person name="Ribeiro G.M."/>
            <person name="Porfirio-Sousa A.L."/>
            <person name="Maurer-Alcala X.X."/>
            <person name="Katz L.A."/>
            <person name="Lahr D.J.G."/>
        </authorList>
    </citation>
    <scope>NUCLEOTIDE SEQUENCE</scope>
</reference>